<feature type="region of interest" description="Disordered" evidence="1">
    <location>
        <begin position="180"/>
        <end position="234"/>
    </location>
</feature>
<evidence type="ECO:0000256" key="1">
    <source>
        <dbReference type="SAM" id="MobiDB-lite"/>
    </source>
</evidence>
<feature type="compositionally biased region" description="Basic and acidic residues" evidence="1">
    <location>
        <begin position="651"/>
        <end position="665"/>
    </location>
</feature>
<feature type="compositionally biased region" description="Polar residues" evidence="1">
    <location>
        <begin position="813"/>
        <end position="822"/>
    </location>
</feature>
<comment type="caution">
    <text evidence="2">The sequence shown here is derived from an EMBL/GenBank/DDBJ whole genome shotgun (WGS) entry which is preliminary data.</text>
</comment>
<evidence type="ECO:0000313" key="3">
    <source>
        <dbReference type="Proteomes" id="UP000762676"/>
    </source>
</evidence>
<gene>
    <name evidence="2" type="ORF">ElyMa_003872800</name>
</gene>
<dbReference type="EMBL" id="BMAT01007891">
    <property type="protein sequence ID" value="GFR73660.1"/>
    <property type="molecule type" value="Genomic_DNA"/>
</dbReference>
<accession>A0AAV4FLQ1</accession>
<organism evidence="2 3">
    <name type="scientific">Elysia marginata</name>
    <dbReference type="NCBI Taxonomy" id="1093978"/>
    <lineage>
        <taxon>Eukaryota</taxon>
        <taxon>Metazoa</taxon>
        <taxon>Spiralia</taxon>
        <taxon>Lophotrochozoa</taxon>
        <taxon>Mollusca</taxon>
        <taxon>Gastropoda</taxon>
        <taxon>Heterobranchia</taxon>
        <taxon>Euthyneura</taxon>
        <taxon>Panpulmonata</taxon>
        <taxon>Sacoglossa</taxon>
        <taxon>Placobranchoidea</taxon>
        <taxon>Plakobranchidae</taxon>
        <taxon>Elysia</taxon>
    </lineage>
</organism>
<dbReference type="AlphaFoldDB" id="A0AAV4FLQ1"/>
<proteinExistence type="predicted"/>
<evidence type="ECO:0000313" key="2">
    <source>
        <dbReference type="EMBL" id="GFR73660.1"/>
    </source>
</evidence>
<feature type="compositionally biased region" description="Polar residues" evidence="1">
    <location>
        <begin position="93"/>
        <end position="105"/>
    </location>
</feature>
<name>A0AAV4FLQ1_9GAST</name>
<feature type="compositionally biased region" description="Polar residues" evidence="1">
    <location>
        <begin position="194"/>
        <end position="210"/>
    </location>
</feature>
<dbReference type="Proteomes" id="UP000762676">
    <property type="component" value="Unassembled WGS sequence"/>
</dbReference>
<feature type="region of interest" description="Disordered" evidence="1">
    <location>
        <begin position="280"/>
        <end position="309"/>
    </location>
</feature>
<reference evidence="2 3" key="1">
    <citation type="journal article" date="2021" name="Elife">
        <title>Chloroplast acquisition without the gene transfer in kleptoplastic sea slugs, Plakobranchus ocellatus.</title>
        <authorList>
            <person name="Maeda T."/>
            <person name="Takahashi S."/>
            <person name="Yoshida T."/>
            <person name="Shimamura S."/>
            <person name="Takaki Y."/>
            <person name="Nagai Y."/>
            <person name="Toyoda A."/>
            <person name="Suzuki Y."/>
            <person name="Arimoto A."/>
            <person name="Ishii H."/>
            <person name="Satoh N."/>
            <person name="Nishiyama T."/>
            <person name="Hasebe M."/>
            <person name="Maruyama T."/>
            <person name="Minagawa J."/>
            <person name="Obokata J."/>
            <person name="Shigenobu S."/>
        </authorList>
    </citation>
    <scope>NUCLEOTIDE SEQUENCE [LARGE SCALE GENOMIC DNA]</scope>
</reference>
<keyword evidence="3" id="KW-1185">Reference proteome</keyword>
<protein>
    <submittedName>
        <fullName evidence="2">Uncharacterized protein</fullName>
    </submittedName>
</protein>
<sequence length="907" mass="101611">MASRLTGNQKIRLDREILTSGVTMGSRDSTRHRNAAEQTLLEQKLQDLDLQRRKSIQAINSEQEKSLLRFLKTKDNNGSLFKRNMGRPRKSSLDTPSSHTNTPSKPNDDPDSTNSHRTAKKLSKQYCPNAPCRVGSKGKPINKKSSATKAEEPAGLYDAYFSYTPSFLLEEYKREEQLAQVQSQSELSNEDTFGDNSLRFSQTRDSVSASDRQEPVLFPTTHRPGQQGLVRHGRPRARSLHVFSTDFPSNLSGSMFETSNTEHLTRGNSIFQHATDSLREASADDATGSATPESLRPESCESTRAGDSNRVNDVVRAPHKDVTGPSISKLMEGKVSKRLILPHSREIETVDDQYKILHPPRTALTPLQVTKTIEDQDRILSKSSLVSAWTETPRDRGWAQARRRSICTDKLLYQHTGNLSEEDPLTQWDDLSSFMSNMRQQLYLKNSDKTYNKSKENGAHVVREGDLFSCTDTRQNISVDRISKKLDSVLKLRDSNKNENRTQIFEASLGLSTADCDSIDESKTISNGNNDLKPFDRNSRKNSIGGRSRKNSTQNNSSDEDRYIKNGSQDSTLSTSLLNRFVDKSRKNSVEGNRGRIIIPNYSRQNFIENKGRKNSVESNSRKNSIERDIRRNSIERDIRRNSMENCSRQKTVEHSSNRENRVENNESVNPHVTYPLVKNQILEGLKRTGSLDTCMSKTDHGISKKITSTTSNKDIRAIGDNDICVKNKEETTDNGGGIQRGKHLLKKVLLEASAKQLTSSLKILAEESESETTGEKILASPSMFTLRGSISENSSMVAEPQQHSAEEVSFGAPSTPSRRQSGAGNFFLVASALKSGQPLNKFNFRRDRPSRRSVSCIPSDHPCALADYDSRTTSVKKLAHAHTLLQRSAMCMVEKEKDKENSEISA</sequence>
<feature type="region of interest" description="Disordered" evidence="1">
    <location>
        <begin position="522"/>
        <end position="570"/>
    </location>
</feature>
<feature type="region of interest" description="Disordered" evidence="1">
    <location>
        <begin position="647"/>
        <end position="666"/>
    </location>
</feature>
<feature type="region of interest" description="Disordered" evidence="1">
    <location>
        <begin position="794"/>
        <end position="822"/>
    </location>
</feature>
<feature type="region of interest" description="Disordered" evidence="1">
    <location>
        <begin position="77"/>
        <end position="150"/>
    </location>
</feature>